<name>A0A9D4RT01_DREPO</name>
<comment type="caution">
    <text evidence="1">The sequence shown here is derived from an EMBL/GenBank/DDBJ whole genome shotgun (WGS) entry which is preliminary data.</text>
</comment>
<evidence type="ECO:0000313" key="2">
    <source>
        <dbReference type="Proteomes" id="UP000828390"/>
    </source>
</evidence>
<reference evidence="1" key="2">
    <citation type="submission" date="2020-11" db="EMBL/GenBank/DDBJ databases">
        <authorList>
            <person name="McCartney M.A."/>
            <person name="Auch B."/>
            <person name="Kono T."/>
            <person name="Mallez S."/>
            <person name="Becker A."/>
            <person name="Gohl D.M."/>
            <person name="Silverstein K.A.T."/>
            <person name="Koren S."/>
            <person name="Bechman K.B."/>
            <person name="Herman A."/>
            <person name="Abrahante J.E."/>
            <person name="Garbe J."/>
        </authorList>
    </citation>
    <scope>NUCLEOTIDE SEQUENCE</scope>
    <source>
        <strain evidence="1">Duluth1</strain>
        <tissue evidence="1">Whole animal</tissue>
    </source>
</reference>
<dbReference type="Proteomes" id="UP000828390">
    <property type="component" value="Unassembled WGS sequence"/>
</dbReference>
<reference evidence="1" key="1">
    <citation type="journal article" date="2019" name="bioRxiv">
        <title>The Genome of the Zebra Mussel, Dreissena polymorpha: A Resource for Invasive Species Research.</title>
        <authorList>
            <person name="McCartney M.A."/>
            <person name="Auch B."/>
            <person name="Kono T."/>
            <person name="Mallez S."/>
            <person name="Zhang Y."/>
            <person name="Obille A."/>
            <person name="Becker A."/>
            <person name="Abrahante J.E."/>
            <person name="Garbe J."/>
            <person name="Badalamenti J.P."/>
            <person name="Herman A."/>
            <person name="Mangelson H."/>
            <person name="Liachko I."/>
            <person name="Sullivan S."/>
            <person name="Sone E.D."/>
            <person name="Koren S."/>
            <person name="Silverstein K.A.T."/>
            <person name="Beckman K.B."/>
            <person name="Gohl D.M."/>
        </authorList>
    </citation>
    <scope>NUCLEOTIDE SEQUENCE</scope>
    <source>
        <strain evidence="1">Duluth1</strain>
        <tissue evidence="1">Whole animal</tissue>
    </source>
</reference>
<sequence>MATTSNCPKEPSNADIVTYLKRIDDRICLMDKKFEAIDKLEKKVEGVNGDLKKFWAYLHDIDKITSER</sequence>
<protein>
    <submittedName>
        <fullName evidence="1">Uncharacterized protein</fullName>
    </submittedName>
</protein>
<dbReference type="AlphaFoldDB" id="A0A9D4RT01"/>
<evidence type="ECO:0000313" key="1">
    <source>
        <dbReference type="EMBL" id="KAH3877502.1"/>
    </source>
</evidence>
<gene>
    <name evidence="1" type="ORF">DPMN_001374</name>
</gene>
<proteinExistence type="predicted"/>
<dbReference type="EMBL" id="JAIWYP010000001">
    <property type="protein sequence ID" value="KAH3877502.1"/>
    <property type="molecule type" value="Genomic_DNA"/>
</dbReference>
<organism evidence="1 2">
    <name type="scientific">Dreissena polymorpha</name>
    <name type="common">Zebra mussel</name>
    <name type="synonym">Mytilus polymorpha</name>
    <dbReference type="NCBI Taxonomy" id="45954"/>
    <lineage>
        <taxon>Eukaryota</taxon>
        <taxon>Metazoa</taxon>
        <taxon>Spiralia</taxon>
        <taxon>Lophotrochozoa</taxon>
        <taxon>Mollusca</taxon>
        <taxon>Bivalvia</taxon>
        <taxon>Autobranchia</taxon>
        <taxon>Heteroconchia</taxon>
        <taxon>Euheterodonta</taxon>
        <taxon>Imparidentia</taxon>
        <taxon>Neoheterodontei</taxon>
        <taxon>Myida</taxon>
        <taxon>Dreissenoidea</taxon>
        <taxon>Dreissenidae</taxon>
        <taxon>Dreissena</taxon>
    </lineage>
</organism>
<accession>A0A9D4RT01</accession>
<keyword evidence="2" id="KW-1185">Reference proteome</keyword>